<feature type="compositionally biased region" description="Basic residues" evidence="1">
    <location>
        <begin position="34"/>
        <end position="60"/>
    </location>
</feature>
<feature type="region of interest" description="Disordered" evidence="1">
    <location>
        <begin position="271"/>
        <end position="308"/>
    </location>
</feature>
<feature type="compositionally biased region" description="Basic and acidic residues" evidence="1">
    <location>
        <begin position="213"/>
        <end position="227"/>
    </location>
</feature>
<sequence length="308" mass="33370">ADHLRNAARRARVRSAECAGEGRHGGCDPAARRSIGHRRAGAHPGHRHAARAGRERRGRVGARAGGGWRPRLGAARPDGAVRRGEPPPCPAADHGALAGAGARAVGHARAACPRARGRVRSDARGPRRARPPPPARAADGAGRARGGRVRRGSPARRGHPRGHQRAGVRRSAGPMVRARRPLLGAARPESRAPHRREHRLARRHPAAPRRVRGRPDLRLPPRRDHDGAVPGESPARRPRARRAARDGQPPGLRGRAVAWIVVLHAHRRELHPQAPADRRPPPHRRCFRGCRPRPRLEAPAGPRAPLHV</sequence>
<proteinExistence type="predicted"/>
<evidence type="ECO:0000256" key="1">
    <source>
        <dbReference type="SAM" id="MobiDB-lite"/>
    </source>
</evidence>
<organism evidence="2">
    <name type="scientific">uncultured Gemmatimonadota bacterium</name>
    <dbReference type="NCBI Taxonomy" id="203437"/>
    <lineage>
        <taxon>Bacteria</taxon>
        <taxon>Pseudomonadati</taxon>
        <taxon>Gemmatimonadota</taxon>
        <taxon>environmental samples</taxon>
    </lineage>
</organism>
<name>A0A6J4LUA2_9BACT</name>
<reference evidence="2" key="1">
    <citation type="submission" date="2020-02" db="EMBL/GenBank/DDBJ databases">
        <authorList>
            <person name="Meier V. D."/>
        </authorList>
    </citation>
    <scope>NUCLEOTIDE SEQUENCE</scope>
    <source>
        <strain evidence="2">AVDCRST_MAG68</strain>
    </source>
</reference>
<feature type="region of interest" description="Disordered" evidence="1">
    <location>
        <begin position="1"/>
        <end position="95"/>
    </location>
</feature>
<protein>
    <submittedName>
        <fullName evidence="2">Uncharacterized protein</fullName>
    </submittedName>
</protein>
<feature type="compositionally biased region" description="Basic residues" evidence="1">
    <location>
        <begin position="193"/>
        <end position="212"/>
    </location>
</feature>
<dbReference type="AlphaFoldDB" id="A0A6J4LUA2"/>
<accession>A0A6J4LUA2</accession>
<dbReference type="EMBL" id="CADCTW010000138">
    <property type="protein sequence ID" value="CAA9340088.1"/>
    <property type="molecule type" value="Genomic_DNA"/>
</dbReference>
<feature type="compositionally biased region" description="Basic residues" evidence="1">
    <location>
        <begin position="145"/>
        <end position="168"/>
    </location>
</feature>
<feature type="non-terminal residue" evidence="2">
    <location>
        <position position="1"/>
    </location>
</feature>
<gene>
    <name evidence="2" type="ORF">AVDCRST_MAG68-2959</name>
</gene>
<feature type="non-terminal residue" evidence="2">
    <location>
        <position position="308"/>
    </location>
</feature>
<feature type="region of interest" description="Disordered" evidence="1">
    <location>
        <begin position="109"/>
        <end position="251"/>
    </location>
</feature>
<feature type="compositionally biased region" description="Basic residues" evidence="1">
    <location>
        <begin position="281"/>
        <end position="293"/>
    </location>
</feature>
<evidence type="ECO:0000313" key="2">
    <source>
        <dbReference type="EMBL" id="CAA9340088.1"/>
    </source>
</evidence>
<feature type="compositionally biased region" description="Basic residues" evidence="1">
    <location>
        <begin position="1"/>
        <end position="13"/>
    </location>
</feature>